<gene>
    <name evidence="1" type="ORF">F511_23086</name>
</gene>
<keyword evidence="2" id="KW-1185">Reference proteome</keyword>
<proteinExistence type="predicted"/>
<sequence>MTPDSIFRQEKSTMDSTRDIFKGQVPMRATYNNLFKRPHAEREFLESLIADTHRDGAVRMHGHPMVVASFMSRQLFLRSYPFTREEDYEKTNVCFRLKVREVEYVRKVNSNGGGVKYSRLRMAKKTSCSALKSIFRHVVTALHALPKLSYGLHEC</sequence>
<protein>
    <submittedName>
        <fullName evidence="1">Uncharacterized protein</fullName>
    </submittedName>
</protein>
<evidence type="ECO:0000313" key="2">
    <source>
        <dbReference type="Proteomes" id="UP000250235"/>
    </source>
</evidence>
<dbReference type="Proteomes" id="UP000250235">
    <property type="component" value="Unassembled WGS sequence"/>
</dbReference>
<dbReference type="PANTHER" id="PTHR35304">
    <property type="entry name" value="OS05G0120300 PROTEIN-RELATED"/>
    <property type="match status" value="1"/>
</dbReference>
<dbReference type="EMBL" id="KV013332">
    <property type="protein sequence ID" value="KZV23942.1"/>
    <property type="molecule type" value="Genomic_DNA"/>
</dbReference>
<organism evidence="1 2">
    <name type="scientific">Dorcoceras hygrometricum</name>
    <dbReference type="NCBI Taxonomy" id="472368"/>
    <lineage>
        <taxon>Eukaryota</taxon>
        <taxon>Viridiplantae</taxon>
        <taxon>Streptophyta</taxon>
        <taxon>Embryophyta</taxon>
        <taxon>Tracheophyta</taxon>
        <taxon>Spermatophyta</taxon>
        <taxon>Magnoliopsida</taxon>
        <taxon>eudicotyledons</taxon>
        <taxon>Gunneridae</taxon>
        <taxon>Pentapetalae</taxon>
        <taxon>asterids</taxon>
        <taxon>lamiids</taxon>
        <taxon>Lamiales</taxon>
        <taxon>Gesneriaceae</taxon>
        <taxon>Didymocarpoideae</taxon>
        <taxon>Trichosporeae</taxon>
        <taxon>Loxocarpinae</taxon>
        <taxon>Dorcoceras</taxon>
    </lineage>
</organism>
<name>A0A2Z7AXH8_9LAMI</name>
<dbReference type="PANTHER" id="PTHR35304:SF1">
    <property type="entry name" value="OS05G0120300 PROTEIN"/>
    <property type="match status" value="1"/>
</dbReference>
<accession>A0A2Z7AXH8</accession>
<evidence type="ECO:0000313" key="1">
    <source>
        <dbReference type="EMBL" id="KZV23942.1"/>
    </source>
</evidence>
<dbReference type="AlphaFoldDB" id="A0A2Z7AXH8"/>
<reference evidence="1 2" key="1">
    <citation type="journal article" date="2015" name="Proc. Natl. Acad. Sci. U.S.A.">
        <title>The resurrection genome of Boea hygrometrica: A blueprint for survival of dehydration.</title>
        <authorList>
            <person name="Xiao L."/>
            <person name="Yang G."/>
            <person name="Zhang L."/>
            <person name="Yang X."/>
            <person name="Zhao S."/>
            <person name="Ji Z."/>
            <person name="Zhou Q."/>
            <person name="Hu M."/>
            <person name="Wang Y."/>
            <person name="Chen M."/>
            <person name="Xu Y."/>
            <person name="Jin H."/>
            <person name="Xiao X."/>
            <person name="Hu G."/>
            <person name="Bao F."/>
            <person name="Hu Y."/>
            <person name="Wan P."/>
            <person name="Li L."/>
            <person name="Deng X."/>
            <person name="Kuang T."/>
            <person name="Xiang C."/>
            <person name="Zhu J.K."/>
            <person name="Oliver M.J."/>
            <person name="He Y."/>
        </authorList>
    </citation>
    <scope>NUCLEOTIDE SEQUENCE [LARGE SCALE GENOMIC DNA]</scope>
    <source>
        <strain evidence="2">cv. XS01</strain>
    </source>
</reference>
<dbReference type="OrthoDB" id="749576at2759"/>